<reference evidence="2" key="1">
    <citation type="submission" date="2018-05" db="EMBL/GenBank/DDBJ databases">
        <title>Complete Genome Sequence of Methylobacterium sp. 17SD2-17.</title>
        <authorList>
            <person name="Srinivasan S."/>
        </authorList>
    </citation>
    <scope>NUCLEOTIDE SEQUENCE [LARGE SCALE GENOMIC DNA]</scope>
    <source>
        <strain evidence="2">17SD2-17</strain>
    </source>
</reference>
<protein>
    <submittedName>
        <fullName evidence="1">Uncharacterized protein</fullName>
    </submittedName>
</protein>
<organism evidence="1 2">
    <name type="scientific">Methylobacterium durans</name>
    <dbReference type="NCBI Taxonomy" id="2202825"/>
    <lineage>
        <taxon>Bacteria</taxon>
        <taxon>Pseudomonadati</taxon>
        <taxon>Pseudomonadota</taxon>
        <taxon>Alphaproteobacteria</taxon>
        <taxon>Hyphomicrobiales</taxon>
        <taxon>Methylobacteriaceae</taxon>
        <taxon>Methylobacterium</taxon>
    </lineage>
</organism>
<keyword evidence="2" id="KW-1185">Reference proteome</keyword>
<gene>
    <name evidence="1" type="ORF">DK389_10065</name>
</gene>
<dbReference type="EMBL" id="CP029550">
    <property type="protein sequence ID" value="AWN40808.1"/>
    <property type="molecule type" value="Genomic_DNA"/>
</dbReference>
<accession>A0A2U8W5A4</accession>
<dbReference type="KEGG" id="mets:DK389_10065"/>
<name>A0A2U8W5A4_9HYPH</name>
<proteinExistence type="predicted"/>
<dbReference type="AlphaFoldDB" id="A0A2U8W5A4"/>
<dbReference type="OrthoDB" id="9928639at2"/>
<evidence type="ECO:0000313" key="2">
    <source>
        <dbReference type="Proteomes" id="UP000245926"/>
    </source>
</evidence>
<evidence type="ECO:0000313" key="1">
    <source>
        <dbReference type="EMBL" id="AWN40808.1"/>
    </source>
</evidence>
<dbReference type="Proteomes" id="UP000245926">
    <property type="component" value="Chromosome"/>
</dbReference>
<sequence>MLPMHEMPEPAIIAQVASPSEAPQLDAWCAEEIERAARLLDGYGEAAMAATMRGISLLHRVRALELGLRGVAGLAVAEAGLQTE</sequence>